<gene>
    <name evidence="5" type="ORF">CC86DRAFT_413530</name>
</gene>
<evidence type="ECO:0000313" key="5">
    <source>
        <dbReference type="EMBL" id="KAF2818877.1"/>
    </source>
</evidence>
<dbReference type="PANTHER" id="PTHR10644">
    <property type="entry name" value="DNA REPAIR/RNA PROCESSING CPSF FAMILY"/>
    <property type="match status" value="1"/>
</dbReference>
<organism evidence="5 6">
    <name type="scientific">Ophiobolus disseminans</name>
    <dbReference type="NCBI Taxonomy" id="1469910"/>
    <lineage>
        <taxon>Eukaryota</taxon>
        <taxon>Fungi</taxon>
        <taxon>Dikarya</taxon>
        <taxon>Ascomycota</taxon>
        <taxon>Pezizomycotina</taxon>
        <taxon>Dothideomycetes</taxon>
        <taxon>Pleosporomycetidae</taxon>
        <taxon>Pleosporales</taxon>
        <taxon>Pleosporineae</taxon>
        <taxon>Phaeosphaeriaceae</taxon>
        <taxon>Ophiobolus</taxon>
    </lineage>
</organism>
<dbReference type="EMBL" id="MU006248">
    <property type="protein sequence ID" value="KAF2818877.1"/>
    <property type="molecule type" value="Genomic_DNA"/>
</dbReference>
<proteinExistence type="predicted"/>
<dbReference type="OrthoDB" id="20774at2759"/>
<evidence type="ECO:0000313" key="6">
    <source>
        <dbReference type="Proteomes" id="UP000799424"/>
    </source>
</evidence>
<evidence type="ECO:0000259" key="4">
    <source>
        <dbReference type="Pfam" id="PF10433"/>
    </source>
</evidence>
<dbReference type="Proteomes" id="UP000799424">
    <property type="component" value="Unassembled WGS sequence"/>
</dbReference>
<evidence type="ECO:0000259" key="3">
    <source>
        <dbReference type="Pfam" id="PF03178"/>
    </source>
</evidence>
<dbReference type="GO" id="GO:0003676">
    <property type="term" value="F:nucleic acid binding"/>
    <property type="evidence" value="ECO:0007669"/>
    <property type="project" value="InterPro"/>
</dbReference>
<feature type="domain" description="RSE1/DDB1/CPSF1 first beta-propeller" evidence="4">
    <location>
        <begin position="68"/>
        <end position="463"/>
    </location>
</feature>
<comment type="subcellular location">
    <subcellularLocation>
        <location evidence="1">Nucleus</location>
    </subcellularLocation>
</comment>
<keyword evidence="6" id="KW-1185">Reference proteome</keyword>
<keyword evidence="2" id="KW-0539">Nucleus</keyword>
<dbReference type="Gene3D" id="2.130.10.10">
    <property type="entry name" value="YVTN repeat-like/Quinoprotein amine dehydrogenase"/>
    <property type="match status" value="3"/>
</dbReference>
<evidence type="ECO:0000256" key="1">
    <source>
        <dbReference type="ARBA" id="ARBA00004123"/>
    </source>
</evidence>
<dbReference type="InterPro" id="IPR004871">
    <property type="entry name" value="RSE1/DDB1/CPSF1_C"/>
</dbReference>
<dbReference type="InterPro" id="IPR018846">
    <property type="entry name" value="Beta-prop_RSE1/DDB1/CPSF1_1st"/>
</dbReference>
<evidence type="ECO:0008006" key="7">
    <source>
        <dbReference type="Google" id="ProtNLM"/>
    </source>
</evidence>
<protein>
    <recommendedName>
        <fullName evidence="7">Cleavage/polyadenylation specificity factor A subunit N-terminal domain-containing protein</fullName>
    </recommendedName>
</protein>
<sequence>MNHQAQTYTLVDGEWVSATVDVYQAMAQARESDTEMAEVTAESTTQVPELGILSSTVFASPLFKFVRPANIRHKHFNDIVLVGDDAIQLKEIRDYGRLRHVATKSDFKGRILAAKVFGDPREIPVNVGSPLPKKQHLQRGRRSMTGDNEQVLPPEVVVLTLTNRTLMFLWAQHTQAGLVSFVQRTVNLPAGASSFDRFGTFLAVDNRRRAMAVAAQEGRFILYKTKSMERWRKELRDGSATTPIEDERIIPIEGRIMHMDFLSSAASLDEYHVVLLFIVALHGKTKITCFDWDCREDLSKVTVRTERVLVDLEDHNPSLLIPLARTSDFLLVFDTHIAAYVDVLSGVPRRVLAQIGPHILQPLLPGDSKRRPRWVAWDKTPRNREYAKEVFYIAREDGRIMYAERGPAGDLEADEAGDWPYRIDTAFACLSVDNSEFSQRYPDVLIAGGASNDGQLCKVGSWPTEYPYARSYPGTNQFSHVDCIPNWAPSMDLSVTRLPGARAPHERDRDSIFIANGASPHGGISEMRHGVQASVEHYFGGMNGCTGLWAVDHGSSIMNCEGKTAKRHYATFAVTIPPETLLIRIVRTQREIRGDFSGAWEDGAWEVEQVHAGEDDVMRDVETILTCSWADGLAIQVTRNEIRVLRRPTLQQVDSIVFPTSLLRVACKPGCPFIAVTFRESGHIYLELVRMSQDGTLMRTASLDARLRLDHDATCVELFEVEGTLCVFTSTFDLKVMLLKVQDDGTLVPIAEDSLESATIDGVRMLLESVVLLSTQEARVLVCATRSGYLLSSPLPGCGKNSSHFKWHTVKMGTTSAQITPSSMDTSSAFVSCGRDFCRVRCSGKAPFLLDIDSIWFTKRTQPDYLQSPITATCQLPHVDYSNTIGRNLGGLLFTVAGDQFLFSQVDSDTHIPSDLSALPEDDCRAVPRKLVVGSKPTSVMYLDRAHKMVTATMQAKEERAPPHGYRVLHSSIKLVTTADEKSADEPETKQENEPAAANKLVAAEYELKHGERVYSITEWEYHDHRGKKYDLLIVGTGVPGSTGKETGRRLIINPGRQGSKLQLQKESSFSHPVYYSTAYNNDRSVSAIGKKLAFDIFEQGALTRHATTELPSPAIHITVRAPFVYVSTLQHSHHCFEIIEYEQDGKTHYEFEKVFQDSHDRNCSSHLVLNINTAASTQDTVILVTDKKSASITALYHPPERTQMNATTTLFEACLPRTVTRLQQGSIRPPWRRSAHSPNPPTGIFNDNIIGLCSDGTIYTFSLLSQPARHLLRFLQNLIEEKQRRDPAKKDIPVRTGTLTHILMNNAEGDQDDGIRAAAVDPRTRERGVGGKRNGHVDGDALRRWVAVDGDVGRLVREGVDASVGRLFGEFMGEMWGGDVKSLDDGVEMARKWMEEILMPVL</sequence>
<dbReference type="Pfam" id="PF03178">
    <property type="entry name" value="CPSF_A"/>
    <property type="match status" value="1"/>
</dbReference>
<name>A0A6A6ZFA5_9PLEO</name>
<dbReference type="GO" id="GO:0005634">
    <property type="term" value="C:nucleus"/>
    <property type="evidence" value="ECO:0007669"/>
    <property type="project" value="UniProtKB-SubCell"/>
</dbReference>
<dbReference type="InterPro" id="IPR050358">
    <property type="entry name" value="RSE1/DDB1/CFT1"/>
</dbReference>
<feature type="domain" description="RSE1/DDB1/CPSF1 C-terminal" evidence="3">
    <location>
        <begin position="1002"/>
        <end position="1283"/>
    </location>
</feature>
<accession>A0A6A6ZFA5</accession>
<reference evidence="5" key="1">
    <citation type="journal article" date="2020" name="Stud. Mycol.">
        <title>101 Dothideomycetes genomes: a test case for predicting lifestyles and emergence of pathogens.</title>
        <authorList>
            <person name="Haridas S."/>
            <person name="Albert R."/>
            <person name="Binder M."/>
            <person name="Bloem J."/>
            <person name="Labutti K."/>
            <person name="Salamov A."/>
            <person name="Andreopoulos B."/>
            <person name="Baker S."/>
            <person name="Barry K."/>
            <person name="Bills G."/>
            <person name="Bluhm B."/>
            <person name="Cannon C."/>
            <person name="Castanera R."/>
            <person name="Culley D."/>
            <person name="Daum C."/>
            <person name="Ezra D."/>
            <person name="Gonzalez J."/>
            <person name="Henrissat B."/>
            <person name="Kuo A."/>
            <person name="Liang C."/>
            <person name="Lipzen A."/>
            <person name="Lutzoni F."/>
            <person name="Magnuson J."/>
            <person name="Mondo S."/>
            <person name="Nolan M."/>
            <person name="Ohm R."/>
            <person name="Pangilinan J."/>
            <person name="Park H.-J."/>
            <person name="Ramirez L."/>
            <person name="Alfaro M."/>
            <person name="Sun H."/>
            <person name="Tritt A."/>
            <person name="Yoshinaga Y."/>
            <person name="Zwiers L.-H."/>
            <person name="Turgeon B."/>
            <person name="Goodwin S."/>
            <person name="Spatafora J."/>
            <person name="Crous P."/>
            <person name="Grigoriev I."/>
        </authorList>
    </citation>
    <scope>NUCLEOTIDE SEQUENCE</scope>
    <source>
        <strain evidence="5">CBS 113818</strain>
    </source>
</reference>
<dbReference type="InterPro" id="IPR015943">
    <property type="entry name" value="WD40/YVTN_repeat-like_dom_sf"/>
</dbReference>
<dbReference type="Pfam" id="PF10433">
    <property type="entry name" value="Beta-prop_RSE1_1st"/>
    <property type="match status" value="1"/>
</dbReference>
<evidence type="ECO:0000256" key="2">
    <source>
        <dbReference type="ARBA" id="ARBA00023242"/>
    </source>
</evidence>